<dbReference type="EMBL" id="AM114193">
    <property type="protein sequence ID" value="CAJ38252.1"/>
    <property type="molecule type" value="Genomic_DNA"/>
</dbReference>
<accession>Q0W041</accession>
<dbReference type="OrthoDB" id="104780at2157"/>
<dbReference type="GeneID" id="5144233"/>
<organism evidence="1 2">
    <name type="scientific">Methanocella arvoryzae (strain DSM 22066 / NBRC 105507 / MRE50)</name>
    <dbReference type="NCBI Taxonomy" id="351160"/>
    <lineage>
        <taxon>Archaea</taxon>
        <taxon>Methanobacteriati</taxon>
        <taxon>Methanobacteriota</taxon>
        <taxon>Stenosarchaea group</taxon>
        <taxon>Methanomicrobia</taxon>
        <taxon>Methanocellales</taxon>
        <taxon>Methanocellaceae</taxon>
        <taxon>Methanocella</taxon>
    </lineage>
</organism>
<dbReference type="RefSeq" id="WP_012034342.1">
    <property type="nucleotide sequence ID" value="NC_009464.1"/>
</dbReference>
<protein>
    <submittedName>
        <fullName evidence="1">Uncharacterized protein</fullName>
    </submittedName>
</protein>
<gene>
    <name evidence="1" type="ORF">LRC34</name>
</gene>
<keyword evidence="2" id="KW-1185">Reference proteome</keyword>
<dbReference type="KEGG" id="rci:LRC34"/>
<evidence type="ECO:0000313" key="1">
    <source>
        <dbReference type="EMBL" id="CAJ38252.1"/>
    </source>
</evidence>
<name>Q0W041_METAR</name>
<dbReference type="eggNOG" id="arCOG06570">
    <property type="taxonomic scope" value="Archaea"/>
</dbReference>
<dbReference type="Proteomes" id="UP000000663">
    <property type="component" value="Chromosome"/>
</dbReference>
<sequence length="161" mass="18197">MERIHYHFPAEIDFERNYGYSADLRYLIKAVAGIHGKTGSSEFETPGPDIGAHQNMVRAKREVAVEISEKRMDFLPLTPQNLAAVLPTVQHHGMVDFRFTVKYSYFDKNFNKGVLQNDVFLVRATVDGNLNLQVAAVDGQGRTLPEEIANTIETQLKRFKG</sequence>
<evidence type="ECO:0000313" key="2">
    <source>
        <dbReference type="Proteomes" id="UP000000663"/>
    </source>
</evidence>
<dbReference type="AlphaFoldDB" id="Q0W041"/>
<proteinExistence type="predicted"/>
<reference evidence="1 2" key="1">
    <citation type="journal article" date="2006" name="Science">
        <title>Genome of rice cluster I archaea -- the key methane producers in the rice rhizosphere.</title>
        <authorList>
            <person name="Erkel C."/>
            <person name="Kube M."/>
            <person name="Reinhardt R."/>
            <person name="Liesack W."/>
        </authorList>
    </citation>
    <scope>NUCLEOTIDE SEQUENCE [LARGE SCALE GENOMIC DNA]</scope>
    <source>
        <strain evidence="2">DSM 22066 / NBRC 105507 / MRE50</strain>
    </source>
</reference>
<dbReference type="STRING" id="351160.LRC34"/>